<protein>
    <recommendedName>
        <fullName evidence="4">DUF2203 family protein</fullName>
    </recommendedName>
</protein>
<organism evidence="2 3">
    <name type="scientific">Rhodopirellula maiorica SM1</name>
    <dbReference type="NCBI Taxonomy" id="1265738"/>
    <lineage>
        <taxon>Bacteria</taxon>
        <taxon>Pseudomonadati</taxon>
        <taxon>Planctomycetota</taxon>
        <taxon>Planctomycetia</taxon>
        <taxon>Pirellulales</taxon>
        <taxon>Pirellulaceae</taxon>
        <taxon>Novipirellula</taxon>
    </lineage>
</organism>
<feature type="region of interest" description="Disordered" evidence="1">
    <location>
        <begin position="1"/>
        <end position="21"/>
    </location>
</feature>
<evidence type="ECO:0000313" key="3">
    <source>
        <dbReference type="Proteomes" id="UP000011991"/>
    </source>
</evidence>
<dbReference type="InterPro" id="IPR018699">
    <property type="entry name" value="DUF2203"/>
</dbReference>
<dbReference type="PATRIC" id="fig|1265738.3.peg.4446"/>
<comment type="caution">
    <text evidence="2">The sequence shown here is derived from an EMBL/GenBank/DDBJ whole genome shotgun (WGS) entry which is preliminary data.</text>
</comment>
<keyword evidence="3" id="KW-1185">Reference proteome</keyword>
<accession>M5RH35</accession>
<evidence type="ECO:0008006" key="4">
    <source>
        <dbReference type="Google" id="ProtNLM"/>
    </source>
</evidence>
<reference evidence="2 3" key="1">
    <citation type="journal article" date="2013" name="Mar. Genomics">
        <title>Expression of sulfatases in Rhodopirellula baltica and the diversity of sulfatases in the genus Rhodopirellula.</title>
        <authorList>
            <person name="Wegner C.E."/>
            <person name="Richter-Heitmann T."/>
            <person name="Klindworth A."/>
            <person name="Klockow C."/>
            <person name="Richter M."/>
            <person name="Achstetter T."/>
            <person name="Glockner F.O."/>
            <person name="Harder J."/>
        </authorList>
    </citation>
    <scope>NUCLEOTIDE SEQUENCE [LARGE SCALE GENOMIC DNA]</scope>
    <source>
        <strain evidence="2 3">SM1</strain>
    </source>
</reference>
<evidence type="ECO:0000313" key="2">
    <source>
        <dbReference type="EMBL" id="EMI18655.1"/>
    </source>
</evidence>
<sequence length="162" mass="18361">MTGSNEMVHALHSNDDSMPSRGKMFTPKAATEMLPLLRIILREALQLSHSIERQRDQIAGIDRLAERMDHPSYQEEVHDIRVSLAEEEAKLERCIVELTELGVTPHLPLNGIIDFPTIVNRQPACLCWSLGEDSVDYWHAPGQAPELRRPLPRKSFGTEKCL</sequence>
<dbReference type="Proteomes" id="UP000011991">
    <property type="component" value="Unassembled WGS sequence"/>
</dbReference>
<gene>
    <name evidence="2" type="ORF">RMSM_04431</name>
</gene>
<dbReference type="AlphaFoldDB" id="M5RH35"/>
<name>M5RH35_9BACT</name>
<evidence type="ECO:0000256" key="1">
    <source>
        <dbReference type="SAM" id="MobiDB-lite"/>
    </source>
</evidence>
<dbReference type="Pfam" id="PF09969">
    <property type="entry name" value="DUF2203"/>
    <property type="match status" value="1"/>
</dbReference>
<proteinExistence type="predicted"/>
<dbReference type="EMBL" id="ANOG01000632">
    <property type="protein sequence ID" value="EMI18655.1"/>
    <property type="molecule type" value="Genomic_DNA"/>
</dbReference>